<name>A0A2S8FHI6_9BACT</name>
<dbReference type="AlphaFoldDB" id="A0A2S8FHI6"/>
<feature type="transmembrane region" description="Helical" evidence="1">
    <location>
        <begin position="12"/>
        <end position="33"/>
    </location>
</feature>
<organism evidence="2 3">
    <name type="scientific">Blastopirellula marina</name>
    <dbReference type="NCBI Taxonomy" id="124"/>
    <lineage>
        <taxon>Bacteria</taxon>
        <taxon>Pseudomonadati</taxon>
        <taxon>Planctomycetota</taxon>
        <taxon>Planctomycetia</taxon>
        <taxon>Pirellulales</taxon>
        <taxon>Pirellulaceae</taxon>
        <taxon>Blastopirellula</taxon>
    </lineage>
</organism>
<dbReference type="OrthoDB" id="290340at2"/>
<dbReference type="RefSeq" id="WP_105356576.1">
    <property type="nucleotide sequence ID" value="NZ_PUIB01000019.1"/>
</dbReference>
<accession>A0A2S8FHI6</accession>
<proteinExistence type="predicted"/>
<evidence type="ECO:0000313" key="2">
    <source>
        <dbReference type="EMBL" id="PQO31550.1"/>
    </source>
</evidence>
<evidence type="ECO:0000313" key="3">
    <source>
        <dbReference type="Proteomes" id="UP000239388"/>
    </source>
</evidence>
<keyword evidence="1" id="KW-0812">Transmembrane</keyword>
<dbReference type="Proteomes" id="UP000239388">
    <property type="component" value="Unassembled WGS sequence"/>
</dbReference>
<protein>
    <submittedName>
        <fullName evidence="2">Uncharacterized protein</fullName>
    </submittedName>
</protein>
<evidence type="ECO:0000256" key="1">
    <source>
        <dbReference type="SAM" id="Phobius"/>
    </source>
</evidence>
<keyword evidence="1" id="KW-1133">Transmembrane helix</keyword>
<sequence length="70" mass="7870">MDNLALLAMFPGWHLVVYALPLITVVSLVYGATRHERWPAILKNAWDTFVWIVGFMGVVFVVILLAGLWG</sequence>
<gene>
    <name evidence="2" type="ORF">C5Y98_19195</name>
</gene>
<feature type="transmembrane region" description="Helical" evidence="1">
    <location>
        <begin position="45"/>
        <end position="69"/>
    </location>
</feature>
<reference evidence="2 3" key="1">
    <citation type="submission" date="2018-02" db="EMBL/GenBank/DDBJ databases">
        <title>Comparative genomes isolates from brazilian mangrove.</title>
        <authorList>
            <person name="Araujo J.E."/>
            <person name="Taketani R.G."/>
            <person name="Silva M.C.P."/>
            <person name="Loureco M.V."/>
            <person name="Andreote F.D."/>
        </authorList>
    </citation>
    <scope>NUCLEOTIDE SEQUENCE [LARGE SCALE GENOMIC DNA]</scope>
    <source>
        <strain evidence="2 3">NAP PRIS-MGV</strain>
    </source>
</reference>
<dbReference type="EMBL" id="PUIB01000019">
    <property type="protein sequence ID" value="PQO31550.1"/>
    <property type="molecule type" value="Genomic_DNA"/>
</dbReference>
<comment type="caution">
    <text evidence="2">The sequence shown here is derived from an EMBL/GenBank/DDBJ whole genome shotgun (WGS) entry which is preliminary data.</text>
</comment>
<keyword evidence="1" id="KW-0472">Membrane</keyword>